<comment type="caution">
    <text evidence="1">The sequence shown here is derived from an EMBL/GenBank/DDBJ whole genome shotgun (WGS) entry which is preliminary data.</text>
</comment>
<proteinExistence type="predicted"/>
<organism evidence="1">
    <name type="scientific">marine sediment metagenome</name>
    <dbReference type="NCBI Taxonomy" id="412755"/>
    <lineage>
        <taxon>unclassified sequences</taxon>
        <taxon>metagenomes</taxon>
        <taxon>ecological metagenomes</taxon>
    </lineage>
</organism>
<sequence>MAEEKLIIVEEDATNAVGFRIDDINDLTYEERQSGGLGTIQLLNLELGSGKRVSFRGAEAVTVYATIKDSFSEGGADASPAPIETTQASILTQMELIDDMRDALSSVAGGVFMRIGTDGVPLKVTITGIDHNILDGDVHGDSVADAVTQGSLVVGNATPKWDELILGADNDVLASDGSDLAYETLASLLKATLLTSDGDLLVRTGGNVTRLAAGAADELLAISGGDPTWVNKISRKQFITNYPTYFKDWRDLVGFTEAHSGTGAFTAGFMFGTIKTGTTLNSEGIIHSTDHFWVLTGTTAFITQLLTRINIDTVVTNSLIWIGMFDNQTAPTATEEHIGWKILNGDLFASCGNGSDGNLEDTGVDIVAFGTYDLYIKNTPNKVEYYVSNVLKATFETNLPTSGFELHITYYVKTTDTVSKQFKTFPFWLTHGPNVDFD</sequence>
<dbReference type="AlphaFoldDB" id="A0A0F9SBT9"/>
<name>A0A0F9SBT9_9ZZZZ</name>
<gene>
    <name evidence="1" type="ORF">LCGC14_0491270</name>
</gene>
<evidence type="ECO:0000313" key="1">
    <source>
        <dbReference type="EMBL" id="KKN64514.1"/>
    </source>
</evidence>
<dbReference type="EMBL" id="LAZR01000553">
    <property type="protein sequence ID" value="KKN64514.1"/>
    <property type="molecule type" value="Genomic_DNA"/>
</dbReference>
<accession>A0A0F9SBT9</accession>
<reference evidence="1" key="1">
    <citation type="journal article" date="2015" name="Nature">
        <title>Complex archaea that bridge the gap between prokaryotes and eukaryotes.</title>
        <authorList>
            <person name="Spang A."/>
            <person name="Saw J.H."/>
            <person name="Jorgensen S.L."/>
            <person name="Zaremba-Niedzwiedzka K."/>
            <person name="Martijn J."/>
            <person name="Lind A.E."/>
            <person name="van Eijk R."/>
            <person name="Schleper C."/>
            <person name="Guy L."/>
            <person name="Ettema T.J."/>
        </authorList>
    </citation>
    <scope>NUCLEOTIDE SEQUENCE</scope>
</reference>
<protein>
    <submittedName>
        <fullName evidence="1">Uncharacterized protein</fullName>
    </submittedName>
</protein>